<organism evidence="1 2">
    <name type="scientific">Rubripirellula lacrimiformis</name>
    <dbReference type="NCBI Taxonomy" id="1930273"/>
    <lineage>
        <taxon>Bacteria</taxon>
        <taxon>Pseudomonadati</taxon>
        <taxon>Planctomycetota</taxon>
        <taxon>Planctomycetia</taxon>
        <taxon>Pirellulales</taxon>
        <taxon>Pirellulaceae</taxon>
        <taxon>Rubripirellula</taxon>
    </lineage>
</organism>
<dbReference type="EMBL" id="CP036525">
    <property type="protein sequence ID" value="QDT03205.1"/>
    <property type="molecule type" value="Genomic_DNA"/>
</dbReference>
<sequence length="65" mass="7252">MKLSESWLVNFDGSYKNGEVSFPTSNVADPGRLAAHDPPYFTQFLRPRRTLKDTAQRLGGGDLQP</sequence>
<dbReference type="AlphaFoldDB" id="A0A517N7T6"/>
<evidence type="ECO:0000313" key="1">
    <source>
        <dbReference type="EMBL" id="QDT03205.1"/>
    </source>
</evidence>
<dbReference type="KEGG" id="rlc:K227x_15870"/>
<reference evidence="1 2" key="1">
    <citation type="submission" date="2019-02" db="EMBL/GenBank/DDBJ databases">
        <title>Deep-cultivation of Planctomycetes and their phenomic and genomic characterization uncovers novel biology.</title>
        <authorList>
            <person name="Wiegand S."/>
            <person name="Jogler M."/>
            <person name="Boedeker C."/>
            <person name="Pinto D."/>
            <person name="Vollmers J."/>
            <person name="Rivas-Marin E."/>
            <person name="Kohn T."/>
            <person name="Peeters S.H."/>
            <person name="Heuer A."/>
            <person name="Rast P."/>
            <person name="Oberbeckmann S."/>
            <person name="Bunk B."/>
            <person name="Jeske O."/>
            <person name="Meyerdierks A."/>
            <person name="Storesund J.E."/>
            <person name="Kallscheuer N."/>
            <person name="Luecker S."/>
            <person name="Lage O.M."/>
            <person name="Pohl T."/>
            <person name="Merkel B.J."/>
            <person name="Hornburger P."/>
            <person name="Mueller R.-W."/>
            <person name="Bruemmer F."/>
            <person name="Labrenz M."/>
            <person name="Spormann A.M."/>
            <person name="Op den Camp H."/>
            <person name="Overmann J."/>
            <person name="Amann R."/>
            <person name="Jetten M.S.M."/>
            <person name="Mascher T."/>
            <person name="Medema M.H."/>
            <person name="Devos D.P."/>
            <person name="Kaster A.-K."/>
            <person name="Ovreas L."/>
            <person name="Rohde M."/>
            <person name="Galperin M.Y."/>
            <person name="Jogler C."/>
        </authorList>
    </citation>
    <scope>NUCLEOTIDE SEQUENCE [LARGE SCALE GENOMIC DNA]</scope>
    <source>
        <strain evidence="1 2">K22_7</strain>
    </source>
</reference>
<protein>
    <submittedName>
        <fullName evidence="1">Uncharacterized protein</fullName>
    </submittedName>
</protein>
<dbReference type="Proteomes" id="UP000318538">
    <property type="component" value="Chromosome"/>
</dbReference>
<keyword evidence="2" id="KW-1185">Reference proteome</keyword>
<name>A0A517N7T6_9BACT</name>
<evidence type="ECO:0000313" key="2">
    <source>
        <dbReference type="Proteomes" id="UP000318538"/>
    </source>
</evidence>
<accession>A0A517N7T6</accession>
<proteinExistence type="predicted"/>
<gene>
    <name evidence="1" type="ORF">K227x_15870</name>
</gene>